<keyword evidence="5 6" id="KW-0472">Membrane</keyword>
<evidence type="ECO:0000256" key="6">
    <source>
        <dbReference type="SAM" id="Phobius"/>
    </source>
</evidence>
<evidence type="ECO:0000256" key="2">
    <source>
        <dbReference type="ARBA" id="ARBA00022475"/>
    </source>
</evidence>
<evidence type="ECO:0000256" key="3">
    <source>
        <dbReference type="ARBA" id="ARBA00022692"/>
    </source>
</evidence>
<evidence type="ECO:0000256" key="5">
    <source>
        <dbReference type="ARBA" id="ARBA00023136"/>
    </source>
</evidence>
<feature type="transmembrane region" description="Helical" evidence="6">
    <location>
        <begin position="202"/>
        <end position="222"/>
    </location>
</feature>
<organism evidence="7 8">
    <name type="scientific">Thermatribacter velox</name>
    <dbReference type="NCBI Taxonomy" id="3039681"/>
    <lineage>
        <taxon>Bacteria</taxon>
        <taxon>Pseudomonadati</taxon>
        <taxon>Atribacterota</taxon>
        <taxon>Atribacteria</taxon>
        <taxon>Atribacterales</taxon>
        <taxon>Thermatribacteraceae</taxon>
        <taxon>Thermatribacter</taxon>
    </lineage>
</organism>
<accession>A0ABZ2YDX1</accession>
<feature type="transmembrane region" description="Helical" evidence="6">
    <location>
        <begin position="76"/>
        <end position="94"/>
    </location>
</feature>
<feature type="transmembrane region" description="Helical" evidence="6">
    <location>
        <begin position="20"/>
        <end position="41"/>
    </location>
</feature>
<dbReference type="PANTHER" id="PTHR32196">
    <property type="entry name" value="ABC TRANSPORTER PERMEASE PROTEIN YPHD-RELATED-RELATED"/>
    <property type="match status" value="1"/>
</dbReference>
<feature type="transmembrane region" description="Helical" evidence="6">
    <location>
        <begin position="261"/>
        <end position="283"/>
    </location>
</feature>
<gene>
    <name evidence="7" type="ORF">QBE54_05605</name>
</gene>
<keyword evidence="4 6" id="KW-1133">Transmembrane helix</keyword>
<proteinExistence type="predicted"/>
<feature type="transmembrane region" description="Helical" evidence="6">
    <location>
        <begin position="101"/>
        <end position="121"/>
    </location>
</feature>
<sequence>MQVSHTIPNVREEKQIGIFFLYSLQEGILFGILALGVFITFRCLNFPDLTVDGSYPLGAAVFAFMVTRGFDPFSGMLAALLAGALAGLLTGTLHTFSRIPALLSGILTMICLYSINLRVMGRPNISLSENLGHRTAFTILRDLFPGIPEAYLRFLFLLALVVVLKILLDLFLQTEVGLSLRATGDNETLVEAQGINPDRMKLTGIALSNSLVALSGAMFAQYQGFVDINMGIGMVVSGLASVIVGEVLIRGKRIFWLTFQVIVGSIVYRMATAVALNWGYTIGFKPYDLKLFTGILVIVILSFPALKKKLVGER</sequence>
<feature type="transmembrane region" description="Helical" evidence="6">
    <location>
        <begin position="228"/>
        <end position="249"/>
    </location>
</feature>
<evidence type="ECO:0000313" key="8">
    <source>
        <dbReference type="Proteomes" id="UP001461341"/>
    </source>
</evidence>
<comment type="subcellular location">
    <subcellularLocation>
        <location evidence="1">Cell membrane</location>
        <topology evidence="1">Multi-pass membrane protein</topology>
    </subcellularLocation>
</comment>
<dbReference type="Pfam" id="PF02653">
    <property type="entry name" value="BPD_transp_2"/>
    <property type="match status" value="1"/>
</dbReference>
<feature type="transmembrane region" description="Helical" evidence="6">
    <location>
        <begin position="289"/>
        <end position="306"/>
    </location>
</feature>
<dbReference type="InterPro" id="IPR001851">
    <property type="entry name" value="ABC_transp_permease"/>
</dbReference>
<dbReference type="PANTHER" id="PTHR32196:SF69">
    <property type="entry name" value="BRANCHED-CHAIN AMINO ACID TRANSPORT SYSTEM, PERMEASE PROTEIN"/>
    <property type="match status" value="1"/>
</dbReference>
<keyword evidence="8" id="KW-1185">Reference proteome</keyword>
<dbReference type="RefSeq" id="WP_369019355.1">
    <property type="nucleotide sequence ID" value="NZ_CP121689.1"/>
</dbReference>
<name>A0ABZ2YDX1_9BACT</name>
<dbReference type="EMBL" id="CP121689">
    <property type="protein sequence ID" value="WZL77189.1"/>
    <property type="molecule type" value="Genomic_DNA"/>
</dbReference>
<evidence type="ECO:0000313" key="7">
    <source>
        <dbReference type="EMBL" id="WZL77189.1"/>
    </source>
</evidence>
<reference evidence="7 8" key="1">
    <citation type="submission" date="2023-03" db="EMBL/GenBank/DDBJ databases">
        <title>Novel Species.</title>
        <authorList>
            <person name="Ma S."/>
        </authorList>
    </citation>
    <scope>NUCLEOTIDE SEQUENCE [LARGE SCALE GENOMIC DNA]</scope>
    <source>
        <strain evidence="7 8">B11</strain>
    </source>
</reference>
<feature type="transmembrane region" description="Helical" evidence="6">
    <location>
        <begin position="150"/>
        <end position="172"/>
    </location>
</feature>
<keyword evidence="2" id="KW-1003">Cell membrane</keyword>
<protein>
    <submittedName>
        <fullName evidence="7">ABC transporter permease</fullName>
    </submittedName>
</protein>
<dbReference type="Proteomes" id="UP001461341">
    <property type="component" value="Chromosome"/>
</dbReference>
<evidence type="ECO:0000256" key="1">
    <source>
        <dbReference type="ARBA" id="ARBA00004651"/>
    </source>
</evidence>
<dbReference type="CDD" id="cd06574">
    <property type="entry name" value="TM_PBP1_branched-chain-AA_like"/>
    <property type="match status" value="1"/>
</dbReference>
<evidence type="ECO:0000256" key="4">
    <source>
        <dbReference type="ARBA" id="ARBA00022989"/>
    </source>
</evidence>
<keyword evidence="3 6" id="KW-0812">Transmembrane</keyword>